<evidence type="ECO:0000256" key="4">
    <source>
        <dbReference type="ARBA" id="ARBA00022692"/>
    </source>
</evidence>
<evidence type="ECO:0000256" key="6">
    <source>
        <dbReference type="ARBA" id="ARBA00022989"/>
    </source>
</evidence>
<dbReference type="InterPro" id="IPR004798">
    <property type="entry name" value="CAX-like"/>
</dbReference>
<evidence type="ECO:0000313" key="12">
    <source>
        <dbReference type="EMBL" id="KAJ8902788.1"/>
    </source>
</evidence>
<evidence type="ECO:0000259" key="11">
    <source>
        <dbReference type="Pfam" id="PF01699"/>
    </source>
</evidence>
<dbReference type="NCBIfam" id="TIGR00378">
    <property type="entry name" value="cax"/>
    <property type="match status" value="1"/>
</dbReference>
<feature type="transmembrane region" description="Helical" evidence="9">
    <location>
        <begin position="226"/>
        <end position="247"/>
    </location>
</feature>
<comment type="similarity">
    <text evidence="9">Belongs to the Ca(2+):cation antiporter (CaCA) (TC 2.A.19) family.</text>
</comment>
<sequence>MDIDARERGAAGGSRGYDSISAPTAKTNLVRETRSLPWGNNDSGRATPSFIQTRRMGMHLGLETYAMSWLNILLVFVPLGLVSGYFGWQDYLVFTFNFLAILPLAMILGKATEDIALHTNETIGGLLNATFGNAVELILSINALRAGLLDVIKATLVGSILSNLFLVLGMSLLCGGYVYMEQKVNPVVSEANAGLLVMASFGFLLPTAFTSTMSSTEKKLHLDENVSLVISICLLVLYFSYLFFQLFTHASQFANEEVEGEGAGEDSPSLLTAMAVLVVSVLLVAVNSDYLVDSVAGFSEQLNLGSTFVSLMLLPLVGNAAEHMSAVTVAMKDKLDLSIGIACGSSVQIAAFVSPLMVLISWIIGGSPRLTLDFHILESMCVFMAVFIVNTMLRDFTTNWLEGMVLVCGYFMLAGAVFFRVP</sequence>
<feature type="transmembrane region" description="Helical" evidence="9">
    <location>
        <begin position="154"/>
        <end position="179"/>
    </location>
</feature>
<dbReference type="PANTHER" id="PTHR31503:SF22">
    <property type="entry name" value="VACUOLAR CALCIUM ION TRANSPORTER"/>
    <property type="match status" value="1"/>
</dbReference>
<feature type="transmembrane region" description="Helical" evidence="9">
    <location>
        <begin position="298"/>
        <end position="317"/>
    </location>
</feature>
<feature type="transmembrane region" description="Helical" evidence="9">
    <location>
        <begin position="337"/>
        <end position="364"/>
    </location>
</feature>
<evidence type="ECO:0000256" key="3">
    <source>
        <dbReference type="ARBA" id="ARBA00022568"/>
    </source>
</evidence>
<accession>A0AAV8UMK6</accession>
<proteinExistence type="inferred from homology"/>
<dbReference type="PANTHER" id="PTHR31503">
    <property type="entry name" value="VACUOLAR CALCIUM ION TRANSPORTER"/>
    <property type="match status" value="1"/>
</dbReference>
<evidence type="ECO:0000256" key="9">
    <source>
        <dbReference type="RuleBase" id="RU365028"/>
    </source>
</evidence>
<comment type="caution">
    <text evidence="9">Lacks conserved residue(s) required for the propagation of feature annotation.</text>
</comment>
<dbReference type="EMBL" id="JAMWBK010000008">
    <property type="protein sequence ID" value="KAJ8902788.1"/>
    <property type="molecule type" value="Genomic_DNA"/>
</dbReference>
<protein>
    <recommendedName>
        <fullName evidence="11">Sodium/calcium exchanger membrane region domain-containing protein</fullName>
    </recommendedName>
</protein>
<dbReference type="AlphaFoldDB" id="A0AAV8UMK6"/>
<dbReference type="Pfam" id="PF01699">
    <property type="entry name" value="Na_Ca_ex"/>
    <property type="match status" value="2"/>
</dbReference>
<feature type="transmembrane region" description="Helical" evidence="9">
    <location>
        <begin position="399"/>
        <end position="419"/>
    </location>
</feature>
<dbReference type="Gene3D" id="1.20.1420.30">
    <property type="entry name" value="NCX, central ion-binding region"/>
    <property type="match status" value="1"/>
</dbReference>
<feature type="domain" description="Sodium/calcium exchanger membrane region" evidence="11">
    <location>
        <begin position="92"/>
        <end position="246"/>
    </location>
</feature>
<dbReference type="InterPro" id="IPR004837">
    <property type="entry name" value="NaCa_Exmemb"/>
</dbReference>
<evidence type="ECO:0000256" key="10">
    <source>
        <dbReference type="SAM" id="MobiDB-lite"/>
    </source>
</evidence>
<keyword evidence="5 9" id="KW-0106">Calcium</keyword>
<keyword evidence="13" id="KW-1185">Reference proteome</keyword>
<evidence type="ECO:0000256" key="7">
    <source>
        <dbReference type="ARBA" id="ARBA00023065"/>
    </source>
</evidence>
<feature type="transmembrane region" description="Helical" evidence="9">
    <location>
        <begin position="191"/>
        <end position="214"/>
    </location>
</feature>
<keyword evidence="2 9" id="KW-0813">Transport</keyword>
<keyword evidence="3 9" id="KW-0109">Calcium transport</keyword>
<dbReference type="GO" id="GO:0015369">
    <property type="term" value="F:calcium:proton antiporter activity"/>
    <property type="evidence" value="ECO:0007669"/>
    <property type="project" value="UniProtKB-UniRule"/>
</dbReference>
<comment type="subcellular location">
    <subcellularLocation>
        <location evidence="1">Endomembrane system</location>
        <topology evidence="1">Multi-pass membrane protein</topology>
    </subcellularLocation>
</comment>
<dbReference type="NCBIfam" id="TIGR00846">
    <property type="entry name" value="caca2"/>
    <property type="match status" value="1"/>
</dbReference>
<comment type="caution">
    <text evidence="12">The sequence shown here is derived from an EMBL/GenBank/DDBJ whole genome shotgun (WGS) entry which is preliminary data.</text>
</comment>
<evidence type="ECO:0000256" key="5">
    <source>
        <dbReference type="ARBA" id="ARBA00022837"/>
    </source>
</evidence>
<reference evidence="12 13" key="1">
    <citation type="journal article" date="2023" name="Nat. Commun.">
        <title>Origin of minicircular mitochondrial genomes in red algae.</title>
        <authorList>
            <person name="Lee Y."/>
            <person name="Cho C.H."/>
            <person name="Lee Y.M."/>
            <person name="Park S.I."/>
            <person name="Yang J.H."/>
            <person name="West J.A."/>
            <person name="Bhattacharya D."/>
            <person name="Yoon H.S."/>
        </authorList>
    </citation>
    <scope>NUCLEOTIDE SEQUENCE [LARGE SCALE GENOMIC DNA]</scope>
    <source>
        <strain evidence="12 13">CCMP1338</strain>
        <tissue evidence="12">Whole cell</tissue>
    </source>
</reference>
<dbReference type="GO" id="GO:0006874">
    <property type="term" value="P:intracellular calcium ion homeostasis"/>
    <property type="evidence" value="ECO:0007669"/>
    <property type="project" value="TreeGrafter"/>
</dbReference>
<keyword evidence="4 9" id="KW-0812">Transmembrane</keyword>
<evidence type="ECO:0000256" key="8">
    <source>
        <dbReference type="ARBA" id="ARBA00023136"/>
    </source>
</evidence>
<name>A0AAV8UMK6_9RHOD</name>
<gene>
    <name evidence="12" type="ORF">NDN08_006108</name>
</gene>
<keyword evidence="9" id="KW-0050">Antiport</keyword>
<dbReference type="Proteomes" id="UP001157974">
    <property type="component" value="Unassembled WGS sequence"/>
</dbReference>
<feature type="transmembrane region" description="Helical" evidence="9">
    <location>
        <begin position="91"/>
        <end position="109"/>
    </location>
</feature>
<organism evidence="12 13">
    <name type="scientific">Rhodosorus marinus</name>
    <dbReference type="NCBI Taxonomy" id="101924"/>
    <lineage>
        <taxon>Eukaryota</taxon>
        <taxon>Rhodophyta</taxon>
        <taxon>Stylonematophyceae</taxon>
        <taxon>Stylonematales</taxon>
        <taxon>Stylonemataceae</taxon>
        <taxon>Rhodosorus</taxon>
    </lineage>
</organism>
<feature type="domain" description="Sodium/calcium exchanger membrane region" evidence="11">
    <location>
        <begin position="273"/>
        <end position="416"/>
    </location>
</feature>
<evidence type="ECO:0000256" key="1">
    <source>
        <dbReference type="ARBA" id="ARBA00004127"/>
    </source>
</evidence>
<dbReference type="InterPro" id="IPR044880">
    <property type="entry name" value="NCX_ion-bd_dom_sf"/>
</dbReference>
<keyword evidence="7 9" id="KW-0406">Ion transport</keyword>
<keyword evidence="8 9" id="KW-0472">Membrane</keyword>
<dbReference type="InterPro" id="IPR004713">
    <property type="entry name" value="CaH_exchang"/>
</dbReference>
<feature type="region of interest" description="Disordered" evidence="10">
    <location>
        <begin position="1"/>
        <end position="20"/>
    </location>
</feature>
<evidence type="ECO:0000256" key="2">
    <source>
        <dbReference type="ARBA" id="ARBA00022448"/>
    </source>
</evidence>
<keyword evidence="6 9" id="KW-1133">Transmembrane helix</keyword>
<feature type="transmembrane region" description="Helical" evidence="9">
    <location>
        <begin position="64"/>
        <end position="85"/>
    </location>
</feature>
<dbReference type="GO" id="GO:0005774">
    <property type="term" value="C:vacuolar membrane"/>
    <property type="evidence" value="ECO:0007669"/>
    <property type="project" value="UniProtKB-ARBA"/>
</dbReference>
<evidence type="ECO:0000313" key="13">
    <source>
        <dbReference type="Proteomes" id="UP001157974"/>
    </source>
</evidence>
<feature type="transmembrane region" description="Helical" evidence="9">
    <location>
        <begin position="376"/>
        <end position="393"/>
    </location>
</feature>
<dbReference type="GO" id="GO:0012505">
    <property type="term" value="C:endomembrane system"/>
    <property type="evidence" value="ECO:0007669"/>
    <property type="project" value="UniProtKB-SubCell"/>
</dbReference>
<feature type="transmembrane region" description="Helical" evidence="9">
    <location>
        <begin position="267"/>
        <end position="286"/>
    </location>
</feature>